<protein>
    <submittedName>
        <fullName evidence="2">Uncharacterized protein</fullName>
    </submittedName>
</protein>
<evidence type="ECO:0000313" key="2">
    <source>
        <dbReference type="WBParaSite" id="maker-E.canG7_contigs_7449-snap-gene-0.2-mRNA-1"/>
    </source>
</evidence>
<reference evidence="2" key="1">
    <citation type="submission" date="2022-11" db="UniProtKB">
        <authorList>
            <consortium name="WormBaseParasite"/>
        </authorList>
    </citation>
    <scope>IDENTIFICATION</scope>
</reference>
<accession>A0A915F065</accession>
<dbReference type="AlphaFoldDB" id="A0A915F065"/>
<name>A0A915F065_9CEST</name>
<evidence type="ECO:0000313" key="1">
    <source>
        <dbReference type="Proteomes" id="UP000887562"/>
    </source>
</evidence>
<dbReference type="Proteomes" id="UP000887562">
    <property type="component" value="Unplaced"/>
</dbReference>
<organism evidence="1 2">
    <name type="scientific">Echinococcus canadensis</name>
    <dbReference type="NCBI Taxonomy" id="519352"/>
    <lineage>
        <taxon>Eukaryota</taxon>
        <taxon>Metazoa</taxon>
        <taxon>Spiralia</taxon>
        <taxon>Lophotrochozoa</taxon>
        <taxon>Platyhelminthes</taxon>
        <taxon>Cestoda</taxon>
        <taxon>Eucestoda</taxon>
        <taxon>Cyclophyllidea</taxon>
        <taxon>Taeniidae</taxon>
        <taxon>Echinococcus</taxon>
        <taxon>Echinococcus canadensis group</taxon>
    </lineage>
</organism>
<keyword evidence="1" id="KW-1185">Reference proteome</keyword>
<sequence length="134" mass="15225">MEWAGARSNDGSGMWNEYGSRWEGIDEIQDLEAEMIMVHHVQFIKSTVTSIPTLYVTILLNKVPSFVRYVIENPRNLPGLLANMNARTLLYNAAHVTEFGVTLLNMNRNILEVVLDKLPNTLKYLKDMGTDVVQ</sequence>
<proteinExistence type="predicted"/>
<dbReference type="WBParaSite" id="maker-E.canG7_contigs_7449-snap-gene-0.2-mRNA-1">
    <property type="protein sequence ID" value="maker-E.canG7_contigs_7449-snap-gene-0.2-mRNA-1"/>
    <property type="gene ID" value="EcG7_09316"/>
</dbReference>